<feature type="region of interest" description="Disordered" evidence="1">
    <location>
        <begin position="492"/>
        <end position="528"/>
    </location>
</feature>
<dbReference type="PANTHER" id="PTHR39611:SF1">
    <property type="entry name" value="HYDROXYPROLINE-RICH GLYCOPROTEIN DZ-HRGP"/>
    <property type="match status" value="1"/>
</dbReference>
<feature type="domain" description="DUF7514" evidence="2">
    <location>
        <begin position="354"/>
        <end position="535"/>
    </location>
</feature>
<dbReference type="PANTHER" id="PTHR39611">
    <property type="entry name" value="HYDROXYPROLINE-RICH GLYCOPROTEIN DZ-HRGP-RELATED"/>
    <property type="match status" value="1"/>
</dbReference>
<evidence type="ECO:0000313" key="4">
    <source>
        <dbReference type="Proteomes" id="UP000245956"/>
    </source>
</evidence>
<dbReference type="Pfam" id="PF24355">
    <property type="entry name" value="DUF7514"/>
    <property type="match status" value="1"/>
</dbReference>
<dbReference type="AlphaFoldDB" id="A0A2U3DTC4"/>
<feature type="compositionally biased region" description="Acidic residues" evidence="1">
    <location>
        <begin position="200"/>
        <end position="217"/>
    </location>
</feature>
<organism evidence="3 4">
    <name type="scientific">Purpureocillium lilacinum</name>
    <name type="common">Paecilomyces lilacinus</name>
    <dbReference type="NCBI Taxonomy" id="33203"/>
    <lineage>
        <taxon>Eukaryota</taxon>
        <taxon>Fungi</taxon>
        <taxon>Dikarya</taxon>
        <taxon>Ascomycota</taxon>
        <taxon>Pezizomycotina</taxon>
        <taxon>Sordariomycetes</taxon>
        <taxon>Hypocreomycetidae</taxon>
        <taxon>Hypocreales</taxon>
        <taxon>Ophiocordycipitaceae</taxon>
        <taxon>Purpureocillium</taxon>
    </lineage>
</organism>
<feature type="region of interest" description="Disordered" evidence="1">
    <location>
        <begin position="26"/>
        <end position="48"/>
    </location>
</feature>
<evidence type="ECO:0000259" key="2">
    <source>
        <dbReference type="Pfam" id="PF24355"/>
    </source>
</evidence>
<sequence length="798" mass="87904">MGEPGGMAMTAADTAIRRRRRCACASASSSSISRNSCHDNNSAAAGRTLPPRVSAEDIFTVVGRAVPMDPRDHSKLQFFSARLEDRLRQLLAMASNTTNSGAVAGPTKKQVEEVVRAVFEESRSTINDTDRKKDPEWVDQLVDFVAKRLSIKNDVSSNSSQPPTPTDSTCPSSTVSTPRSEYSEAPDFISVKPYQATVEDAPEECSADDAENSDDDGSSSLVVPGQEVKPTANSCRRRPTPGPGAQRPAPKKPQVVDCSNLPNVSVGTTPAPQKEAPPHKPAAAPLSPRNCYLTPPASRASSPKPRPTVHFSDRPMPKLHHRDPPRPAAAPATAATSPTTATGQGLSDIDLQWGRLFTGSGEPTVRLRQILYGLANYINDEFEPRGSTLITPDKLYSFYRRFRLEKELYPFQRIFDTYSRKSLQSLKCLYQDLRCDYYLLHGSSDPRDRGYHQDIPGLTTDGFADWMANFMQATPDIEARRLTRVTASLPIEVPPVGSARPSSRHHHPPERLPRQLSRHLFPARPHERLRQRVSNSVMEWDQAMHGYAEPSSPSSSSRQGSSSSSWTAAFYDAIARSLSPTSRDYADGSGGSGHRRRYNYPRSERPVYIEVPSSTGSGHHHSSARGRPSAGRSSRYHQAAARRDDRDEDRKRRSRDVITTYVEEETPRRRDDRSPRGRRDAHRRERDRSSLVLHPEESYRYVEPSAALPSPPPPPPPPAVSSSLPSAHAPACPPASYCQVAPPAAPPSSVGVSSATLNRADNYALFQGRCESGPGPTYKEFLRERDTAAHSRRPRYGG</sequence>
<gene>
    <name evidence="3" type="ORF">PCL_06922</name>
</gene>
<feature type="compositionally biased region" description="Low complexity" evidence="1">
    <location>
        <begin position="156"/>
        <end position="180"/>
    </location>
</feature>
<comment type="caution">
    <text evidence="3">The sequence shown here is derived from an EMBL/GenBank/DDBJ whole genome shotgun (WGS) entry which is preliminary data.</text>
</comment>
<feature type="compositionally biased region" description="Low complexity" evidence="1">
    <location>
        <begin position="329"/>
        <end position="342"/>
    </location>
</feature>
<dbReference type="Proteomes" id="UP000245956">
    <property type="component" value="Unassembled WGS sequence"/>
</dbReference>
<dbReference type="EMBL" id="LCWV01000032">
    <property type="protein sequence ID" value="PWI65503.1"/>
    <property type="molecule type" value="Genomic_DNA"/>
</dbReference>
<name>A0A2U3DTC4_PURLI</name>
<feature type="region of interest" description="Disordered" evidence="1">
    <location>
        <begin position="768"/>
        <end position="798"/>
    </location>
</feature>
<evidence type="ECO:0000313" key="3">
    <source>
        <dbReference type="EMBL" id="PWI65503.1"/>
    </source>
</evidence>
<dbReference type="InterPro" id="IPR055936">
    <property type="entry name" value="DUF7514"/>
</dbReference>
<protein>
    <recommendedName>
        <fullName evidence="2">DUF7514 domain-containing protein</fullName>
    </recommendedName>
</protein>
<feature type="compositionally biased region" description="Basic and acidic residues" evidence="1">
    <location>
        <begin position="641"/>
        <end position="651"/>
    </location>
</feature>
<feature type="compositionally biased region" description="Basic and acidic residues" evidence="1">
    <location>
        <begin position="665"/>
        <end position="700"/>
    </location>
</feature>
<feature type="compositionally biased region" description="Low complexity" evidence="1">
    <location>
        <begin position="720"/>
        <end position="736"/>
    </location>
</feature>
<feature type="compositionally biased region" description="Basic and acidic residues" evidence="1">
    <location>
        <begin position="780"/>
        <end position="789"/>
    </location>
</feature>
<feature type="compositionally biased region" description="Pro residues" evidence="1">
    <location>
        <begin position="709"/>
        <end position="719"/>
    </location>
</feature>
<proteinExistence type="predicted"/>
<feature type="region of interest" description="Disordered" evidence="1">
    <location>
        <begin position="580"/>
        <end position="736"/>
    </location>
</feature>
<evidence type="ECO:0000256" key="1">
    <source>
        <dbReference type="SAM" id="MobiDB-lite"/>
    </source>
</evidence>
<accession>A0A2U3DTC4</accession>
<reference evidence="3 4" key="1">
    <citation type="journal article" date="2016" name="Front. Microbiol.">
        <title>Genome and transcriptome sequences reveal the specific parasitism of the nematophagous Purpureocillium lilacinum 36-1.</title>
        <authorList>
            <person name="Xie J."/>
            <person name="Li S."/>
            <person name="Mo C."/>
            <person name="Xiao X."/>
            <person name="Peng D."/>
            <person name="Wang G."/>
            <person name="Xiao Y."/>
        </authorList>
    </citation>
    <scope>NUCLEOTIDE SEQUENCE [LARGE SCALE GENOMIC DNA]</scope>
    <source>
        <strain evidence="3 4">36-1</strain>
    </source>
</reference>
<feature type="region of interest" description="Disordered" evidence="1">
    <location>
        <begin position="153"/>
        <end position="346"/>
    </location>
</feature>